<comment type="catalytic activity">
    <reaction evidence="14 17">
        <text>(R)-pantoate + beta-alanine + ATP = (R)-pantothenate + AMP + diphosphate + H(+)</text>
        <dbReference type="Rhea" id="RHEA:10912"/>
        <dbReference type="ChEBI" id="CHEBI:15378"/>
        <dbReference type="ChEBI" id="CHEBI:15980"/>
        <dbReference type="ChEBI" id="CHEBI:29032"/>
        <dbReference type="ChEBI" id="CHEBI:30616"/>
        <dbReference type="ChEBI" id="CHEBI:33019"/>
        <dbReference type="ChEBI" id="CHEBI:57966"/>
        <dbReference type="ChEBI" id="CHEBI:456215"/>
        <dbReference type="EC" id="6.3.2.1"/>
    </reaction>
</comment>
<evidence type="ECO:0000256" key="4">
    <source>
        <dbReference type="ARBA" id="ARBA00009427"/>
    </source>
</evidence>
<dbReference type="STRING" id="1920490.GCA_001895925_00944"/>
<dbReference type="Pfam" id="PF02224">
    <property type="entry name" value="Cytidylate_kin"/>
    <property type="match status" value="1"/>
</dbReference>
<feature type="domain" description="Cytidylate kinase" evidence="18">
    <location>
        <begin position="297"/>
        <end position="512"/>
    </location>
</feature>
<dbReference type="Pfam" id="PF02569">
    <property type="entry name" value="Pantoate_ligase"/>
    <property type="match status" value="1"/>
</dbReference>
<dbReference type="GO" id="GO:0006220">
    <property type="term" value="P:pyrimidine nucleotide metabolic process"/>
    <property type="evidence" value="ECO:0007669"/>
    <property type="project" value="UniProtKB-UniRule"/>
</dbReference>
<feature type="binding site" evidence="17">
    <location>
        <position position="69"/>
    </location>
    <ligand>
        <name>(R)-pantoate</name>
        <dbReference type="ChEBI" id="CHEBI:15980"/>
    </ligand>
</feature>
<name>A0A2T1DPA9_9CYAN</name>
<evidence type="ECO:0000256" key="6">
    <source>
        <dbReference type="ARBA" id="ARBA00022598"/>
    </source>
</evidence>
<keyword evidence="6 17" id="KW-0436">Ligase</keyword>
<dbReference type="Gene3D" id="3.40.50.300">
    <property type="entry name" value="P-loop containing nucleotide triphosphate hydrolases"/>
    <property type="match status" value="1"/>
</dbReference>
<dbReference type="GO" id="GO:0036431">
    <property type="term" value="F:dCMP kinase activity"/>
    <property type="evidence" value="ECO:0007669"/>
    <property type="project" value="InterPro"/>
</dbReference>
<dbReference type="GO" id="GO:0005524">
    <property type="term" value="F:ATP binding"/>
    <property type="evidence" value="ECO:0007669"/>
    <property type="project" value="UniProtKB-UniRule"/>
</dbReference>
<feature type="region of interest" description="Pantoate--beta-alanine ligase" evidence="17">
    <location>
        <begin position="1"/>
        <end position="287"/>
    </location>
</feature>
<evidence type="ECO:0000256" key="7">
    <source>
        <dbReference type="ARBA" id="ARBA00022655"/>
    </source>
</evidence>
<dbReference type="Gene3D" id="3.40.50.620">
    <property type="entry name" value="HUPs"/>
    <property type="match status" value="1"/>
</dbReference>
<dbReference type="HAMAP" id="MF_00238">
    <property type="entry name" value="Cytidyl_kinase_type1"/>
    <property type="match status" value="1"/>
</dbReference>
<dbReference type="HAMAP" id="MF_00158">
    <property type="entry name" value="PanC"/>
    <property type="match status" value="1"/>
</dbReference>
<dbReference type="UniPathway" id="UPA00028">
    <property type="reaction ID" value="UER00005"/>
</dbReference>
<feature type="region of interest" description="Cytidylate kinase" evidence="17">
    <location>
        <begin position="288"/>
        <end position="519"/>
    </location>
</feature>
<comment type="function">
    <text evidence="17">Catalyzes the transfer of a phosphate group from ATP to either CMP or dCMP to form CDP or dCDP and ADP, respectively.</text>
</comment>
<dbReference type="FunFam" id="3.30.1300.10:FF:000001">
    <property type="entry name" value="Pantothenate synthetase"/>
    <property type="match status" value="1"/>
</dbReference>
<keyword evidence="12 17" id="KW-0511">Multifunctional enzyme</keyword>
<keyword evidence="8 17" id="KW-0808">Transferase</keyword>
<dbReference type="InterPro" id="IPR024894">
    <property type="entry name" value="Pantoate_ligase/cytidylate_kin"/>
</dbReference>
<feature type="binding site" evidence="17">
    <location>
        <position position="186"/>
    </location>
    <ligand>
        <name>ATP</name>
        <dbReference type="ChEBI" id="CHEBI:30616"/>
    </ligand>
</feature>
<comment type="similarity">
    <text evidence="4">Belongs to the cytidylate kinase family. Type 1 subfamily.</text>
</comment>
<comment type="similarity">
    <text evidence="17">In the C-terminal section; belongs to the cytidylate kinase family. Type 1 subfamily.</text>
</comment>
<comment type="pathway">
    <text evidence="2 17">Cofactor biosynthesis; (R)-pantothenate biosynthesis; (R)-pantothenate from (R)-pantoate and beta-alanine: step 1/1.</text>
</comment>
<feature type="binding site" evidence="17">
    <location>
        <begin position="157"/>
        <end position="160"/>
    </location>
    <ligand>
        <name>ATP</name>
        <dbReference type="ChEBI" id="CHEBI:30616"/>
    </ligand>
</feature>
<comment type="similarity">
    <text evidence="17">In the N-terminal section; belongs to the pantothenate synthetase family.</text>
</comment>
<dbReference type="GO" id="GO:0015940">
    <property type="term" value="P:pantothenate biosynthetic process"/>
    <property type="evidence" value="ECO:0007669"/>
    <property type="project" value="UniProtKB-UniRule"/>
</dbReference>
<evidence type="ECO:0000256" key="2">
    <source>
        <dbReference type="ARBA" id="ARBA00004990"/>
    </source>
</evidence>
<evidence type="ECO:0000256" key="15">
    <source>
        <dbReference type="ARBA" id="ARBA00048478"/>
    </source>
</evidence>
<evidence type="ECO:0000256" key="9">
    <source>
        <dbReference type="ARBA" id="ARBA00022741"/>
    </source>
</evidence>
<evidence type="ECO:0000256" key="17">
    <source>
        <dbReference type="HAMAP-Rule" id="MF_01349"/>
    </source>
</evidence>
<dbReference type="CDD" id="cd02020">
    <property type="entry name" value="CMPK"/>
    <property type="match status" value="1"/>
</dbReference>
<evidence type="ECO:0000256" key="8">
    <source>
        <dbReference type="ARBA" id="ARBA00022679"/>
    </source>
</evidence>
<evidence type="ECO:0000256" key="10">
    <source>
        <dbReference type="ARBA" id="ARBA00022777"/>
    </source>
</evidence>
<evidence type="ECO:0000256" key="13">
    <source>
        <dbReference type="ARBA" id="ARBA00047615"/>
    </source>
</evidence>
<reference evidence="19 20" key="2">
    <citation type="submission" date="2018-03" db="EMBL/GenBank/DDBJ databases">
        <title>The ancient ancestry and fast evolution of plastids.</title>
        <authorList>
            <person name="Moore K.R."/>
            <person name="Magnabosco C."/>
            <person name="Momper L."/>
            <person name="Gold D.A."/>
            <person name="Bosak T."/>
            <person name="Fournier G.P."/>
        </authorList>
    </citation>
    <scope>NUCLEOTIDE SEQUENCE [LARGE SCALE GENOMIC DNA]</scope>
    <source>
        <strain evidence="19 20">ULC007</strain>
    </source>
</reference>
<dbReference type="InterPro" id="IPR014729">
    <property type="entry name" value="Rossmann-like_a/b/a_fold"/>
</dbReference>
<accession>A0A2T1DPA9</accession>
<dbReference type="NCBIfam" id="NF010004">
    <property type="entry name" value="PRK13477.1"/>
    <property type="match status" value="1"/>
</dbReference>
<dbReference type="InterPro" id="IPR004821">
    <property type="entry name" value="Cyt_trans-like"/>
</dbReference>
<comment type="catalytic activity">
    <reaction evidence="15 17">
        <text>CMP + ATP = CDP + ADP</text>
        <dbReference type="Rhea" id="RHEA:11600"/>
        <dbReference type="ChEBI" id="CHEBI:30616"/>
        <dbReference type="ChEBI" id="CHEBI:58069"/>
        <dbReference type="ChEBI" id="CHEBI:60377"/>
        <dbReference type="ChEBI" id="CHEBI:456216"/>
        <dbReference type="EC" id="2.7.4.25"/>
    </reaction>
</comment>
<feature type="binding site" evidence="17">
    <location>
        <position position="163"/>
    </location>
    <ligand>
        <name>(R)-pantoate</name>
        <dbReference type="ChEBI" id="CHEBI:15980"/>
    </ligand>
</feature>
<proteinExistence type="inferred from homology"/>
<dbReference type="EC" id="6.3.2.1" evidence="17"/>
<evidence type="ECO:0000313" key="20">
    <source>
        <dbReference type="Proteomes" id="UP000238634"/>
    </source>
</evidence>
<evidence type="ECO:0000256" key="12">
    <source>
        <dbReference type="ARBA" id="ARBA00023268"/>
    </source>
</evidence>
<keyword evidence="5 17" id="KW-0963">Cytoplasm</keyword>
<keyword evidence="7 17" id="KW-0566">Pantothenate biosynthesis</keyword>
<feature type="binding site" evidence="17">
    <location>
        <begin position="38"/>
        <end position="45"/>
    </location>
    <ligand>
        <name>ATP</name>
        <dbReference type="ChEBI" id="CHEBI:30616"/>
    </ligand>
</feature>
<dbReference type="NCBIfam" id="TIGR00125">
    <property type="entry name" value="cyt_tran_rel"/>
    <property type="match status" value="1"/>
</dbReference>
<dbReference type="HAMAP" id="MF_01349">
    <property type="entry name" value="PanCY"/>
    <property type="match status" value="1"/>
</dbReference>
<feature type="active site" description="Proton donor" evidence="17">
    <location>
        <position position="45"/>
    </location>
</feature>
<dbReference type="PANTHER" id="PTHR21299">
    <property type="entry name" value="CYTIDYLATE KINASE/PANTOATE-BETA-ALANINE LIGASE"/>
    <property type="match status" value="1"/>
</dbReference>
<dbReference type="InterPro" id="IPR003136">
    <property type="entry name" value="Cytidylate_kin"/>
</dbReference>
<gene>
    <name evidence="17" type="primary">panC/cmk</name>
    <name evidence="19" type="ORF">C7B65_01985</name>
</gene>
<evidence type="ECO:0000256" key="16">
    <source>
        <dbReference type="ARBA" id="ARBA00055042"/>
    </source>
</evidence>
<evidence type="ECO:0000256" key="11">
    <source>
        <dbReference type="ARBA" id="ARBA00022840"/>
    </source>
</evidence>
<dbReference type="Proteomes" id="UP000238634">
    <property type="component" value="Unassembled WGS sequence"/>
</dbReference>
<comment type="similarity">
    <text evidence="3">Belongs to the pantothenate synthetase family.</text>
</comment>
<dbReference type="GO" id="GO:0005829">
    <property type="term" value="C:cytosol"/>
    <property type="evidence" value="ECO:0007669"/>
    <property type="project" value="TreeGrafter"/>
</dbReference>
<protein>
    <recommendedName>
        <fullName evidence="17">Bifunctional pantoate ligase/cytidylate kinase</fullName>
    </recommendedName>
    <domain>
        <recommendedName>
            <fullName evidence="17">Pantothenate synthetase</fullName>
            <shortName evidence="17">PS</shortName>
            <ecNumber evidence="17">6.3.2.1</ecNumber>
        </recommendedName>
        <alternativeName>
            <fullName evidence="17">Pantoate--beta-alanine ligase</fullName>
        </alternativeName>
        <alternativeName>
            <fullName evidence="17">Pantoate-activating enzyme</fullName>
        </alternativeName>
    </domain>
    <domain>
        <recommendedName>
            <fullName evidence="17">Cytidylate kinase</fullName>
            <shortName evidence="17">CK</shortName>
            <ecNumber evidence="17">2.7.4.25</ecNumber>
        </recommendedName>
        <alternativeName>
            <fullName evidence="17">Cytidine monophosphate kinase</fullName>
            <shortName evidence="17">CMP kinase</shortName>
        </alternativeName>
    </domain>
</protein>
<dbReference type="InterPro" id="IPR042176">
    <property type="entry name" value="Pantoate_ligase_C"/>
</dbReference>
<reference evidence="19 20" key="1">
    <citation type="submission" date="2018-02" db="EMBL/GenBank/DDBJ databases">
        <authorList>
            <person name="Cohen D.B."/>
            <person name="Kent A.D."/>
        </authorList>
    </citation>
    <scope>NUCLEOTIDE SEQUENCE [LARGE SCALE GENOMIC DNA]</scope>
    <source>
        <strain evidence="19 20">ULC007</strain>
    </source>
</reference>
<comment type="subcellular location">
    <subcellularLocation>
        <location evidence="1 17">Cytoplasm</location>
    </subcellularLocation>
</comment>
<dbReference type="GO" id="GO:0036430">
    <property type="term" value="F:CMP kinase activity"/>
    <property type="evidence" value="ECO:0007669"/>
    <property type="project" value="RHEA"/>
</dbReference>
<keyword evidence="20" id="KW-1185">Reference proteome</keyword>
<dbReference type="SUPFAM" id="SSF52374">
    <property type="entry name" value="Nucleotidylyl transferase"/>
    <property type="match status" value="1"/>
</dbReference>
<keyword evidence="11 17" id="KW-0067">ATP-binding</keyword>
<keyword evidence="10 17" id="KW-0418">Kinase</keyword>
<dbReference type="InterPro" id="IPR011994">
    <property type="entry name" value="Cytidylate_kinase_dom"/>
</dbReference>
<sequence length="519" mass="57697">MRLFTTVAALRCYLDLCRRSQSYSNDLNSLEIGLVPTMGALHTGHLSLIRRARQENRSVVVTIFVNPLQFGPNEDFQQYPRTLERDKQLCEQAGVNVIFAPTAAELGIDRQHSVQVIPPTFMTSGLCGAFRPGHFEGVATIVTKLLNLVQPDRAYFGRKDAQQLAIIQRLVTDLNLPVEIVPCAIVREPDGLALSSRNQYLRAEERQQAIALDQGLSQAEKAFRSGERLSANLIQAVKKELEKVPAMKTEYVELVHPMTLAPVEVVEEAGLLAVAARLGSTRLIDNVLLRTRKPILAIDGPAGAGKSTVARRVAEQLNLFYLDTGAMYRALTWLVLQSGIAVDDEPAIAELVSQSHIEFKDYESDAQRSKRIFINDRDVTEEIRDVDVTANVSAISAHAIVRKVLVKQQQRYGSSGGIVIEGRDIGTCVFPDAEVKIFLTASVQERARRRQQDLKNQGKGEISLDELEQSIFERDRKDSTRAISPLRKADDAIEIQTDHLSVDEVVGAIVRLYLEKLDP</sequence>
<keyword evidence="9 17" id="KW-0547">Nucleotide-binding</keyword>
<dbReference type="PANTHER" id="PTHR21299:SF1">
    <property type="entry name" value="PANTOATE--BETA-ALANINE LIGASE"/>
    <property type="match status" value="1"/>
</dbReference>
<dbReference type="EMBL" id="PVWG01000001">
    <property type="protein sequence ID" value="PSB22281.1"/>
    <property type="molecule type" value="Genomic_DNA"/>
</dbReference>
<evidence type="ECO:0000313" key="19">
    <source>
        <dbReference type="EMBL" id="PSB22281.1"/>
    </source>
</evidence>
<dbReference type="GO" id="GO:0015949">
    <property type="term" value="P:nucleobase-containing small molecule interconversion"/>
    <property type="evidence" value="ECO:0007669"/>
    <property type="project" value="TreeGrafter"/>
</dbReference>
<dbReference type="OrthoDB" id="9773087at2"/>
<dbReference type="RefSeq" id="WP_073069215.1">
    <property type="nucleotide sequence ID" value="NZ_MPPI01000001.1"/>
</dbReference>
<comment type="function">
    <text evidence="16 17">Catalyzes the condensation of pantoate with beta-alanine in an ATP-dependent reaction via a pantoyl-adenylate intermediate.</text>
</comment>
<evidence type="ECO:0000256" key="14">
    <source>
        <dbReference type="ARBA" id="ARBA00048258"/>
    </source>
</evidence>
<feature type="binding site" evidence="17">
    <location>
        <begin position="194"/>
        <end position="197"/>
    </location>
    <ligand>
        <name>ATP</name>
        <dbReference type="ChEBI" id="CHEBI:30616"/>
    </ligand>
</feature>
<dbReference type="InterPro" id="IPR027417">
    <property type="entry name" value="P-loop_NTPase"/>
</dbReference>
<evidence type="ECO:0000256" key="3">
    <source>
        <dbReference type="ARBA" id="ARBA00009256"/>
    </source>
</evidence>
<evidence type="ECO:0000259" key="18">
    <source>
        <dbReference type="Pfam" id="PF02224"/>
    </source>
</evidence>
<dbReference type="EC" id="2.7.4.25" evidence="17"/>
<dbReference type="InterPro" id="IPR003721">
    <property type="entry name" value="Pantoate_ligase"/>
</dbReference>
<evidence type="ECO:0000256" key="1">
    <source>
        <dbReference type="ARBA" id="ARBA00004496"/>
    </source>
</evidence>
<dbReference type="GO" id="GO:0004592">
    <property type="term" value="F:pantoate-beta-alanine ligase activity"/>
    <property type="evidence" value="ECO:0007669"/>
    <property type="project" value="UniProtKB-UniRule"/>
</dbReference>
<comment type="caution">
    <text evidence="19">The sequence shown here is derived from an EMBL/GenBank/DDBJ whole genome shotgun (WGS) entry which is preliminary data.</text>
</comment>
<dbReference type="NCBIfam" id="TIGR00018">
    <property type="entry name" value="panC"/>
    <property type="match status" value="1"/>
</dbReference>
<comment type="catalytic activity">
    <reaction evidence="13 17">
        <text>dCMP + ATP = dCDP + ADP</text>
        <dbReference type="Rhea" id="RHEA:25094"/>
        <dbReference type="ChEBI" id="CHEBI:30616"/>
        <dbReference type="ChEBI" id="CHEBI:57566"/>
        <dbReference type="ChEBI" id="CHEBI:58593"/>
        <dbReference type="ChEBI" id="CHEBI:456216"/>
        <dbReference type="EC" id="2.7.4.25"/>
    </reaction>
</comment>
<evidence type="ECO:0000256" key="5">
    <source>
        <dbReference type="ARBA" id="ARBA00022490"/>
    </source>
</evidence>
<dbReference type="Gene3D" id="3.30.1300.10">
    <property type="entry name" value="Pantoate-beta-alanine ligase, C-terminal domain"/>
    <property type="match status" value="1"/>
</dbReference>
<dbReference type="AlphaFoldDB" id="A0A2T1DPA9"/>
<organism evidence="19 20">
    <name type="scientific">Phormidesmis priestleyi ULC007</name>
    <dbReference type="NCBI Taxonomy" id="1920490"/>
    <lineage>
        <taxon>Bacteria</taxon>
        <taxon>Bacillati</taxon>
        <taxon>Cyanobacteriota</taxon>
        <taxon>Cyanophyceae</taxon>
        <taxon>Leptolyngbyales</taxon>
        <taxon>Leptolyngbyaceae</taxon>
        <taxon>Phormidesmis</taxon>
    </lineage>
</organism>
<feature type="binding site" evidence="17">
    <location>
        <position position="69"/>
    </location>
    <ligand>
        <name>beta-alanine</name>
        <dbReference type="ChEBI" id="CHEBI:57966"/>
    </ligand>
</feature>
<dbReference type="CDD" id="cd00560">
    <property type="entry name" value="PanC"/>
    <property type="match status" value="1"/>
</dbReference>
<dbReference type="SUPFAM" id="SSF52540">
    <property type="entry name" value="P-loop containing nucleoside triphosphate hydrolases"/>
    <property type="match status" value="1"/>
</dbReference>
<dbReference type="NCBIfam" id="TIGR00017">
    <property type="entry name" value="cmk"/>
    <property type="match status" value="1"/>
</dbReference>
<dbReference type="FunFam" id="3.40.50.620:FF:000114">
    <property type="entry name" value="Pantothenate synthetase"/>
    <property type="match status" value="1"/>
</dbReference>